<dbReference type="SUPFAM" id="SSF49344">
    <property type="entry name" value="CBD9-like"/>
    <property type="match status" value="1"/>
</dbReference>
<gene>
    <name evidence="1" type="ORF">PDESU_04934</name>
</gene>
<dbReference type="EMBL" id="CAAHFG010000003">
    <property type="protein sequence ID" value="VGO16343.1"/>
    <property type="molecule type" value="Genomic_DNA"/>
</dbReference>
<protein>
    <recommendedName>
        <fullName evidence="3">Carbohydrate-binding domain-containing protein</fullName>
    </recommendedName>
</protein>
<accession>A0A6C2U921</accession>
<evidence type="ECO:0000313" key="1">
    <source>
        <dbReference type="EMBL" id="VGO16343.1"/>
    </source>
</evidence>
<dbReference type="Proteomes" id="UP000366872">
    <property type="component" value="Unassembled WGS sequence"/>
</dbReference>
<organism evidence="1 2">
    <name type="scientific">Pontiella desulfatans</name>
    <dbReference type="NCBI Taxonomy" id="2750659"/>
    <lineage>
        <taxon>Bacteria</taxon>
        <taxon>Pseudomonadati</taxon>
        <taxon>Kiritimatiellota</taxon>
        <taxon>Kiritimatiellia</taxon>
        <taxon>Kiritimatiellales</taxon>
        <taxon>Pontiellaceae</taxon>
        <taxon>Pontiella</taxon>
    </lineage>
</organism>
<dbReference type="CDD" id="cd09620">
    <property type="entry name" value="CBM9_like_3"/>
    <property type="match status" value="1"/>
</dbReference>
<dbReference type="RefSeq" id="WP_136081870.1">
    <property type="nucleotide sequence ID" value="NZ_CAAHFG010000003.1"/>
</dbReference>
<evidence type="ECO:0000313" key="2">
    <source>
        <dbReference type="Proteomes" id="UP000366872"/>
    </source>
</evidence>
<reference evidence="1 2" key="1">
    <citation type="submission" date="2019-04" db="EMBL/GenBank/DDBJ databases">
        <authorList>
            <person name="Van Vliet M D."/>
        </authorList>
    </citation>
    <scope>NUCLEOTIDE SEQUENCE [LARGE SCALE GENOMIC DNA]</scope>
    <source>
        <strain evidence="1 2">F1</strain>
    </source>
</reference>
<dbReference type="AlphaFoldDB" id="A0A6C2U921"/>
<keyword evidence="2" id="KW-1185">Reference proteome</keyword>
<sequence>MKKESPNHIVIPYVNGVPDHSFWGCVSAQGLGYSADVSGVPRETAEVRFAWNACGLFVRAALEDSFVVASDRRNEQLHFETGDVFELFVKPPSDDYYWEMYATPFGNKSTLFFPREREGMTVENFLRDHSFHGLEVAAEITDSGWSAEMLVPARELTTFGAEWTAGTEWTVLCGRYNYNNDKRMDPELSMWPRVSKTNYHLTAEYALLVLGEGE</sequence>
<name>A0A6C2U921_PONDE</name>
<evidence type="ECO:0008006" key="3">
    <source>
        <dbReference type="Google" id="ProtNLM"/>
    </source>
</evidence>
<dbReference type="Gene3D" id="2.60.40.1190">
    <property type="match status" value="1"/>
</dbReference>
<proteinExistence type="predicted"/>